<proteinExistence type="predicted"/>
<dbReference type="AlphaFoldDB" id="A0A812IVI7"/>
<evidence type="ECO:0000313" key="2">
    <source>
        <dbReference type="Proteomes" id="UP000649617"/>
    </source>
</evidence>
<sequence length="604" mass="68971">MDGTGTDKGPGVHNYHRYYERWFAPFQHKAGLKILEIGAQQGKSLHAWSRYFTDAAIIAGLAYGDRTDRVANNSKSWDKVVVFWGDQSKNETMQMLRGKGPWDIIIEDGSHYPPHMIFNFFSLWSSVEPGGLYVVEDLQTNYWKDGTVFYGYNMVGKGIAAGPEHSAVAKFKQFIDVLNHRQIGAPELTIMPGDDQICSIEWGMNLVAFKKCSEEDSKHMPDVGRFGKLYELHVPACKIQNTKRVLVDVSVNISVTDFDLPVTIPVLPQFETKLRCDTNVLYTGDFPPNTEVLHRMLSDLVRLHPEWESLNMWVHFHFQFEHLIVLPSSATKDMPSQASSQDIAEAAKAFYGQSLSARSIDGTGEAYRTRLNGCYVREDFCNASRDIIIEYAVPNLAALREGQAVPTEVLKSVVYIPSMPYNLYRERHGRDPSVVITTWNEVTLAKDYRPRRRNMLQRLQQRNIQVRNMVGFPDCSSKLRDMLRSTAIMLNVHQTDFHHTVEEFRLLPAILCGVVVISEVVPYMSEIPWKDYVVWATAEEFPSTVEYVQANYATVFDSFFGPGSKLPNVLHGIWRHWINVTNPLLLWRYVMFTPAKKIVLGHYA</sequence>
<dbReference type="SUPFAM" id="SSF53335">
    <property type="entry name" value="S-adenosyl-L-methionine-dependent methyltransferases"/>
    <property type="match status" value="1"/>
</dbReference>
<dbReference type="Gene3D" id="3.40.50.150">
    <property type="entry name" value="Vaccinia Virus protein VP39"/>
    <property type="match status" value="1"/>
</dbReference>
<dbReference type="EMBL" id="CAJNIZ010000622">
    <property type="protein sequence ID" value="CAE7170932.1"/>
    <property type="molecule type" value="Genomic_DNA"/>
</dbReference>
<keyword evidence="2" id="KW-1185">Reference proteome</keyword>
<name>A0A812IVI7_SYMPI</name>
<accession>A0A812IVI7</accession>
<protein>
    <submittedName>
        <fullName evidence="1">ElmMI protein</fullName>
    </submittedName>
</protein>
<dbReference type="Proteomes" id="UP000649617">
    <property type="component" value="Unassembled WGS sequence"/>
</dbReference>
<dbReference type="InterPro" id="IPR029063">
    <property type="entry name" value="SAM-dependent_MTases_sf"/>
</dbReference>
<reference evidence="1" key="1">
    <citation type="submission" date="2021-02" db="EMBL/GenBank/DDBJ databases">
        <authorList>
            <person name="Dougan E. K."/>
            <person name="Rhodes N."/>
            <person name="Thang M."/>
            <person name="Chan C."/>
        </authorList>
    </citation>
    <scope>NUCLEOTIDE SEQUENCE</scope>
</reference>
<evidence type="ECO:0000313" key="1">
    <source>
        <dbReference type="EMBL" id="CAE7170932.1"/>
    </source>
</evidence>
<organism evidence="1 2">
    <name type="scientific">Symbiodinium pilosum</name>
    <name type="common">Dinoflagellate</name>
    <dbReference type="NCBI Taxonomy" id="2952"/>
    <lineage>
        <taxon>Eukaryota</taxon>
        <taxon>Sar</taxon>
        <taxon>Alveolata</taxon>
        <taxon>Dinophyceae</taxon>
        <taxon>Suessiales</taxon>
        <taxon>Symbiodiniaceae</taxon>
        <taxon>Symbiodinium</taxon>
    </lineage>
</organism>
<dbReference type="OrthoDB" id="420653at2759"/>
<gene>
    <name evidence="1" type="primary">elmMI</name>
    <name evidence="1" type="ORF">SPIL2461_LOCUS721</name>
</gene>
<comment type="caution">
    <text evidence="1">The sequence shown here is derived from an EMBL/GenBank/DDBJ whole genome shotgun (WGS) entry which is preliminary data.</text>
</comment>